<keyword evidence="10" id="KW-1185">Reference proteome</keyword>
<dbReference type="OrthoDB" id="418595at2759"/>
<comment type="subcellular location">
    <subcellularLocation>
        <location evidence="1">Membrane</location>
        <topology evidence="1">Multi-pass membrane protein</topology>
    </subcellularLocation>
</comment>
<dbReference type="AlphaFoldDB" id="A0A9P4NPY7"/>
<evidence type="ECO:0000256" key="1">
    <source>
        <dbReference type="ARBA" id="ARBA00004141"/>
    </source>
</evidence>
<reference evidence="9" key="1">
    <citation type="journal article" date="2020" name="Stud. Mycol.">
        <title>101 Dothideomycetes genomes: a test case for predicting lifestyles and emergence of pathogens.</title>
        <authorList>
            <person name="Haridas S."/>
            <person name="Albert R."/>
            <person name="Binder M."/>
            <person name="Bloem J."/>
            <person name="Labutti K."/>
            <person name="Salamov A."/>
            <person name="Andreopoulos B."/>
            <person name="Baker S."/>
            <person name="Barry K."/>
            <person name="Bills G."/>
            <person name="Bluhm B."/>
            <person name="Cannon C."/>
            <person name="Castanera R."/>
            <person name="Culley D."/>
            <person name="Daum C."/>
            <person name="Ezra D."/>
            <person name="Gonzalez J."/>
            <person name="Henrissat B."/>
            <person name="Kuo A."/>
            <person name="Liang C."/>
            <person name="Lipzen A."/>
            <person name="Lutzoni F."/>
            <person name="Magnuson J."/>
            <person name="Mondo S."/>
            <person name="Nolan M."/>
            <person name="Ohm R."/>
            <person name="Pangilinan J."/>
            <person name="Park H.-J."/>
            <person name="Ramirez L."/>
            <person name="Alfaro M."/>
            <person name="Sun H."/>
            <person name="Tritt A."/>
            <person name="Yoshinaga Y."/>
            <person name="Zwiers L.-H."/>
            <person name="Turgeon B."/>
            <person name="Goodwin S."/>
            <person name="Spatafora J."/>
            <person name="Crous P."/>
            <person name="Grigoriev I."/>
        </authorList>
    </citation>
    <scope>NUCLEOTIDE SEQUENCE</scope>
    <source>
        <strain evidence="9">CBS 130266</strain>
    </source>
</reference>
<evidence type="ECO:0000313" key="9">
    <source>
        <dbReference type="EMBL" id="KAF2429510.1"/>
    </source>
</evidence>
<comment type="similarity">
    <text evidence="2">Belongs to the peptidase S54 family.</text>
</comment>
<dbReference type="Pfam" id="PF01694">
    <property type="entry name" value="Rhomboid"/>
    <property type="match status" value="1"/>
</dbReference>
<evidence type="ECO:0000313" key="10">
    <source>
        <dbReference type="Proteomes" id="UP000800235"/>
    </source>
</evidence>
<dbReference type="Gene3D" id="1.20.1540.10">
    <property type="entry name" value="Rhomboid-like"/>
    <property type="match status" value="1"/>
</dbReference>
<dbReference type="InterPro" id="IPR022764">
    <property type="entry name" value="Peptidase_S54_rhomboid_dom"/>
</dbReference>
<gene>
    <name evidence="9" type="ORF">EJ08DRAFT_650353</name>
</gene>
<feature type="transmembrane region" description="Helical" evidence="7">
    <location>
        <begin position="29"/>
        <end position="47"/>
    </location>
</feature>
<keyword evidence="4" id="KW-0378">Hydrolase</keyword>
<feature type="transmembrane region" description="Helical" evidence="7">
    <location>
        <begin position="171"/>
        <end position="190"/>
    </location>
</feature>
<sequence>MSALRPFNIRNYWGNSSCESNRAKNCTTLLYTVIGINTMVFVGWQFANSSRDQNAMKVKRFLTENFLLSLQHLKEGRWSTLITSEFSHINLAHFGFNMFAFYQMSQVLVYTPGVTPLSIATLIFGSALAASAGFLGEASVDQHQRKVGLGASGIVSGITASVALLAPKLTVLVFGVVPMPMWVFGVGTIVYDTYFLGGNTGIGHSAHLGGAAFGVLYYFLRLRKFKGFGRF</sequence>
<evidence type="ECO:0000256" key="4">
    <source>
        <dbReference type="ARBA" id="ARBA00022801"/>
    </source>
</evidence>
<feature type="transmembrane region" description="Helical" evidence="7">
    <location>
        <begin position="107"/>
        <end position="135"/>
    </location>
</feature>
<name>A0A9P4NPY7_9PEZI</name>
<dbReference type="GO" id="GO:0016020">
    <property type="term" value="C:membrane"/>
    <property type="evidence" value="ECO:0007669"/>
    <property type="project" value="UniProtKB-SubCell"/>
</dbReference>
<proteinExistence type="inferred from homology"/>
<keyword evidence="5 7" id="KW-1133">Transmembrane helix</keyword>
<feature type="domain" description="Peptidase S54 rhomboid" evidence="8">
    <location>
        <begin position="76"/>
        <end position="223"/>
    </location>
</feature>
<dbReference type="EMBL" id="MU007046">
    <property type="protein sequence ID" value="KAF2429510.1"/>
    <property type="molecule type" value="Genomic_DNA"/>
</dbReference>
<evidence type="ECO:0000256" key="6">
    <source>
        <dbReference type="ARBA" id="ARBA00023136"/>
    </source>
</evidence>
<evidence type="ECO:0000259" key="8">
    <source>
        <dbReference type="Pfam" id="PF01694"/>
    </source>
</evidence>
<evidence type="ECO:0000256" key="5">
    <source>
        <dbReference type="ARBA" id="ARBA00022989"/>
    </source>
</evidence>
<dbReference type="PANTHER" id="PTHR43731:SF14">
    <property type="entry name" value="PRESENILIN-ASSOCIATED RHOMBOID-LIKE PROTEIN, MITOCHONDRIAL"/>
    <property type="match status" value="1"/>
</dbReference>
<feature type="transmembrane region" description="Helical" evidence="7">
    <location>
        <begin position="202"/>
        <end position="220"/>
    </location>
</feature>
<dbReference type="InterPro" id="IPR050925">
    <property type="entry name" value="Rhomboid_protease_S54"/>
</dbReference>
<evidence type="ECO:0000256" key="7">
    <source>
        <dbReference type="SAM" id="Phobius"/>
    </source>
</evidence>
<dbReference type="Proteomes" id="UP000800235">
    <property type="component" value="Unassembled WGS sequence"/>
</dbReference>
<organism evidence="9 10">
    <name type="scientific">Tothia fuscella</name>
    <dbReference type="NCBI Taxonomy" id="1048955"/>
    <lineage>
        <taxon>Eukaryota</taxon>
        <taxon>Fungi</taxon>
        <taxon>Dikarya</taxon>
        <taxon>Ascomycota</taxon>
        <taxon>Pezizomycotina</taxon>
        <taxon>Dothideomycetes</taxon>
        <taxon>Pleosporomycetidae</taxon>
        <taxon>Venturiales</taxon>
        <taxon>Cylindrosympodiaceae</taxon>
        <taxon>Tothia</taxon>
    </lineage>
</organism>
<protein>
    <recommendedName>
        <fullName evidence="8">Peptidase S54 rhomboid domain-containing protein</fullName>
    </recommendedName>
</protein>
<keyword evidence="3 7" id="KW-0812">Transmembrane</keyword>
<keyword evidence="6 7" id="KW-0472">Membrane</keyword>
<comment type="caution">
    <text evidence="9">The sequence shown here is derived from an EMBL/GenBank/DDBJ whole genome shotgun (WGS) entry which is preliminary data.</text>
</comment>
<accession>A0A9P4NPY7</accession>
<dbReference type="SUPFAM" id="SSF144091">
    <property type="entry name" value="Rhomboid-like"/>
    <property type="match status" value="1"/>
</dbReference>
<evidence type="ECO:0000256" key="3">
    <source>
        <dbReference type="ARBA" id="ARBA00022692"/>
    </source>
</evidence>
<dbReference type="InterPro" id="IPR035952">
    <property type="entry name" value="Rhomboid-like_sf"/>
</dbReference>
<dbReference type="GO" id="GO:0004252">
    <property type="term" value="F:serine-type endopeptidase activity"/>
    <property type="evidence" value="ECO:0007669"/>
    <property type="project" value="InterPro"/>
</dbReference>
<evidence type="ECO:0000256" key="2">
    <source>
        <dbReference type="ARBA" id="ARBA00009045"/>
    </source>
</evidence>
<dbReference type="PANTHER" id="PTHR43731">
    <property type="entry name" value="RHOMBOID PROTEASE"/>
    <property type="match status" value="1"/>
</dbReference>